<dbReference type="SUPFAM" id="SSF52540">
    <property type="entry name" value="P-loop containing nucleoside triphosphate hydrolases"/>
    <property type="match status" value="1"/>
</dbReference>
<accession>A0A552FLN0</accession>
<gene>
    <name evidence="1" type="ORF">EWV91_10630</name>
</gene>
<evidence type="ECO:0000313" key="1">
    <source>
        <dbReference type="EMBL" id="TRU47632.1"/>
    </source>
</evidence>
<name>A0A552FLN0_MICAE</name>
<organism evidence="1 2">
    <name type="scientific">Microcystis aeruginosa Ma_QC_Ca_00000000_S207</name>
    <dbReference type="NCBI Taxonomy" id="2486251"/>
    <lineage>
        <taxon>Bacteria</taxon>
        <taxon>Bacillati</taxon>
        <taxon>Cyanobacteriota</taxon>
        <taxon>Cyanophyceae</taxon>
        <taxon>Oscillatoriophycideae</taxon>
        <taxon>Chroococcales</taxon>
        <taxon>Microcystaceae</taxon>
        <taxon>Microcystis</taxon>
    </lineage>
</organism>
<dbReference type="AlphaFoldDB" id="A0A552FLN0"/>
<comment type="caution">
    <text evidence="1">The sequence shown here is derived from an EMBL/GenBank/DDBJ whole genome shotgun (WGS) entry which is preliminary data.</text>
</comment>
<dbReference type="Proteomes" id="UP000320293">
    <property type="component" value="Unassembled WGS sequence"/>
</dbReference>
<proteinExistence type="predicted"/>
<dbReference type="InterPro" id="IPR027417">
    <property type="entry name" value="P-loop_NTPase"/>
</dbReference>
<evidence type="ECO:0000313" key="2">
    <source>
        <dbReference type="Proteomes" id="UP000320293"/>
    </source>
</evidence>
<protein>
    <submittedName>
        <fullName evidence="1">Recombinase family protein</fullName>
    </submittedName>
</protein>
<reference evidence="1 2" key="1">
    <citation type="submission" date="2019-01" db="EMBL/GenBank/DDBJ databases">
        <title>Coherence of Microcystis species and biogeography revealed through population genomics.</title>
        <authorList>
            <person name="Perez-Carrascal O.M."/>
            <person name="Terrat Y."/>
            <person name="Giani A."/>
            <person name="Fortin N."/>
            <person name="Tromas N."/>
            <person name="Shapiro B.J."/>
        </authorList>
    </citation>
    <scope>NUCLEOTIDE SEQUENCE [LARGE SCALE GENOMIC DNA]</scope>
    <source>
        <strain evidence="1">Ma_QC_Ca_00000000_S207</strain>
    </source>
</reference>
<dbReference type="EMBL" id="SFBF01000202">
    <property type="protein sequence ID" value="TRU47632.1"/>
    <property type="molecule type" value="Genomic_DNA"/>
</dbReference>
<sequence>MSIIPIWIEGGTRSGKTTALVGEFRRWVVSQRQSQDLLYLDRSKSSPLSQTVLVFAANDDNKRELADQLALAVRGSYPILCKTPLGFLTDEVILFWPLIFESLGLKAQFPRRLRPETEQELATRLWQPAIAEFFQLTSINEYRFVRQVLDLLQLAGASGVPAEKIPERLADGLSETDLKRVLAINEQETPEKVGELIIQWRDWSLERGLLSYGIIYELYWRYLFPDSRYQQQLLKRFRGVFADDVDDYPAIAKDLLSFFLDHDCFSVFTYNPQGKIRLGLTADPDYLQKLAARCQIMPLSTTDGLAAQFSETVLSLISDGNYLGNLPDQFISLQTTSRAELLRKTATAIIQAVKQGAVKSEEIAVIAPGLDEIARYSLMEILTGAGIPVQPLNEQRPLISCPLIRALLTLLALVYANLGRLAPQEAIAEMLVIFSRYCWDEEENLIPDIDPIRAGLIADHCYQVHPENPRLLAIKTFPRWDRLGQKACTAYERICHWIEGMKKRQQEAKLFPIFVLNQAIEQLLNDGENLPFDHLAALRELMETAQHFWEIDRRLRESEPCFQSPSETISQFIQLLRRGTITANPYPVRQFIKSSSAVTLGNIFQYRSFRSSHRWHFWLDCSSPLWEQGGAATLFAAPIFWRESPYQRWTTEAELEENQARLQRVLRDLLARVSEKVILCHSDLGVSGTDQTGQLLSLVQAAKEYDYSIT</sequence>